<evidence type="ECO:0000256" key="1">
    <source>
        <dbReference type="SAM" id="MobiDB-lite"/>
    </source>
</evidence>
<protein>
    <recommendedName>
        <fullName evidence="4">Fe-S protein</fullName>
    </recommendedName>
</protein>
<reference evidence="2 3" key="1">
    <citation type="submission" date="2017-05" db="EMBL/GenBank/DDBJ databases">
        <authorList>
            <person name="Song R."/>
            <person name="Chenine A.L."/>
            <person name="Ruprecht R.M."/>
        </authorList>
    </citation>
    <scope>NUCLEOTIDE SEQUENCE [LARGE SCALE GENOMIC DNA]</scope>
    <source>
        <strain evidence="2 3">CECT 8898</strain>
    </source>
</reference>
<keyword evidence="3" id="KW-1185">Reference proteome</keyword>
<accession>A0A238K2W8</accession>
<name>A0A238K2W8_9RHOB</name>
<dbReference type="PANTHER" id="PTHR35175">
    <property type="entry name" value="DUF1289 DOMAIN-CONTAINING PROTEIN"/>
    <property type="match status" value="1"/>
</dbReference>
<evidence type="ECO:0000313" key="3">
    <source>
        <dbReference type="Proteomes" id="UP000207598"/>
    </source>
</evidence>
<dbReference type="Pfam" id="PF06945">
    <property type="entry name" value="DUF1289"/>
    <property type="match status" value="1"/>
</dbReference>
<dbReference type="InterPro" id="IPR010710">
    <property type="entry name" value="DUF1289"/>
</dbReference>
<dbReference type="PANTHER" id="PTHR35175:SF2">
    <property type="entry name" value="DUF1289 DOMAIN-CONTAINING PROTEIN"/>
    <property type="match status" value="1"/>
</dbReference>
<dbReference type="OrthoDB" id="9811423at2"/>
<dbReference type="AlphaFoldDB" id="A0A238K2W8"/>
<evidence type="ECO:0008006" key="4">
    <source>
        <dbReference type="Google" id="ProtNLM"/>
    </source>
</evidence>
<evidence type="ECO:0000313" key="2">
    <source>
        <dbReference type="EMBL" id="SMX36807.1"/>
    </source>
</evidence>
<feature type="compositionally biased region" description="Basic and acidic residues" evidence="1">
    <location>
        <begin position="69"/>
        <end position="78"/>
    </location>
</feature>
<dbReference type="RefSeq" id="WP_094019906.1">
    <property type="nucleotide sequence ID" value="NZ_FXYF01000002.1"/>
</dbReference>
<feature type="region of interest" description="Disordered" evidence="1">
    <location>
        <begin position="56"/>
        <end position="78"/>
    </location>
</feature>
<gene>
    <name evidence="2" type="ORF">MAA8898_01054</name>
</gene>
<sequence>MKDEIWRRDEVESPCVKVCVIHPQERLCTGCLRTAREITLWASMSAEERREVLDDLPGRAGRMRKRRGGREARLKRQD</sequence>
<proteinExistence type="predicted"/>
<organism evidence="2 3">
    <name type="scientific">Maliponia aquimaris</name>
    <dbReference type="NCBI Taxonomy" id="1673631"/>
    <lineage>
        <taxon>Bacteria</taxon>
        <taxon>Pseudomonadati</taxon>
        <taxon>Pseudomonadota</taxon>
        <taxon>Alphaproteobacteria</taxon>
        <taxon>Rhodobacterales</taxon>
        <taxon>Paracoccaceae</taxon>
        <taxon>Maliponia</taxon>
    </lineage>
</organism>
<dbReference type="Proteomes" id="UP000207598">
    <property type="component" value="Unassembled WGS sequence"/>
</dbReference>
<dbReference type="EMBL" id="FXYF01000002">
    <property type="protein sequence ID" value="SMX36807.1"/>
    <property type="molecule type" value="Genomic_DNA"/>
</dbReference>